<evidence type="ECO:0000313" key="3">
    <source>
        <dbReference type="Proteomes" id="UP000054600"/>
    </source>
</evidence>
<dbReference type="Proteomes" id="UP000054600">
    <property type="component" value="Unassembled WGS sequence"/>
</dbReference>
<keyword evidence="1" id="KW-1133">Transmembrane helix</keyword>
<evidence type="ECO:0000256" key="1">
    <source>
        <dbReference type="SAM" id="Phobius"/>
    </source>
</evidence>
<dbReference type="RefSeq" id="WP_018576043.1">
    <property type="nucleotide sequence ID" value="NZ_KB892382.1"/>
</dbReference>
<evidence type="ECO:0000313" key="2">
    <source>
        <dbReference type="EMBL" id="KTD60032.1"/>
    </source>
</evidence>
<keyword evidence="1" id="KW-0472">Membrane</keyword>
<gene>
    <name evidence="2" type="ORF">Lsha_1782</name>
</gene>
<comment type="caution">
    <text evidence="2">The sequence shown here is derived from an EMBL/GenBank/DDBJ whole genome shotgun (WGS) entry which is preliminary data.</text>
</comment>
<protein>
    <recommendedName>
        <fullName evidence="4">Transmembrane protein</fullName>
    </recommendedName>
</protein>
<dbReference type="OrthoDB" id="6115808at2"/>
<feature type="transmembrane region" description="Helical" evidence="1">
    <location>
        <begin position="102"/>
        <end position="122"/>
    </location>
</feature>
<dbReference type="EMBL" id="LNYW01000046">
    <property type="protein sequence ID" value="KTD60032.1"/>
    <property type="molecule type" value="Genomic_DNA"/>
</dbReference>
<sequence>MAEDTQEKAPLDDIMLAMDVVDTLRYQQLLVDRELNSEDRDKLMIERLRQIYRSQGITVPDEVLEQGVESLKEGRFVYTPPAKNFNTWLASLYIRRGKWGKIGLAGLAAIVLLWCLYFFLVVKPAEHKFAELPQQLDAYYQQIKTQTKVPMALEEATSLLEQGKLDLSKKDSKSATVALEQMKQLLADLNSEYVLRIVSRQGERSGVWRIPNINTQARNYYIIVEAVTPKGQVLTLPIVNEEDGKTYSVNKWGIRVDQSLFDRIAADKKDDGIIQNNIFGIKKKGYLKPEYRMQTPGGTITSW</sequence>
<name>A0A0W0YT41_9GAMM</name>
<dbReference type="InterPro" id="IPR045964">
    <property type="entry name" value="DUF6384"/>
</dbReference>
<dbReference type="AlphaFoldDB" id="A0A0W0YT41"/>
<dbReference type="PATRIC" id="fig|1122169.6.peg.2045"/>
<dbReference type="Pfam" id="PF19911">
    <property type="entry name" value="DUF6384"/>
    <property type="match status" value="1"/>
</dbReference>
<evidence type="ECO:0008006" key="4">
    <source>
        <dbReference type="Google" id="ProtNLM"/>
    </source>
</evidence>
<keyword evidence="3" id="KW-1185">Reference proteome</keyword>
<organism evidence="2 3">
    <name type="scientific">Legionella shakespearei DSM 23087</name>
    <dbReference type="NCBI Taxonomy" id="1122169"/>
    <lineage>
        <taxon>Bacteria</taxon>
        <taxon>Pseudomonadati</taxon>
        <taxon>Pseudomonadota</taxon>
        <taxon>Gammaproteobacteria</taxon>
        <taxon>Legionellales</taxon>
        <taxon>Legionellaceae</taxon>
        <taxon>Legionella</taxon>
    </lineage>
</organism>
<accession>A0A0W0YT41</accession>
<proteinExistence type="predicted"/>
<keyword evidence="1" id="KW-0812">Transmembrane</keyword>
<dbReference type="eggNOG" id="ENOG502Z7UB">
    <property type="taxonomic scope" value="Bacteria"/>
</dbReference>
<reference evidence="2 3" key="1">
    <citation type="submission" date="2015-11" db="EMBL/GenBank/DDBJ databases">
        <title>Genomic analysis of 38 Legionella species identifies large and diverse effector repertoires.</title>
        <authorList>
            <person name="Burstein D."/>
            <person name="Amaro F."/>
            <person name="Zusman T."/>
            <person name="Lifshitz Z."/>
            <person name="Cohen O."/>
            <person name="Gilbert J.A."/>
            <person name="Pupko T."/>
            <person name="Shuman H.A."/>
            <person name="Segal G."/>
        </authorList>
    </citation>
    <scope>NUCLEOTIDE SEQUENCE [LARGE SCALE GENOMIC DNA]</scope>
    <source>
        <strain evidence="2 3">ATCC 49655</strain>
    </source>
</reference>
<dbReference type="STRING" id="1122169.Lsha_1782"/>